<evidence type="ECO:0000313" key="2">
    <source>
        <dbReference type="Proteomes" id="UP001055879"/>
    </source>
</evidence>
<keyword evidence="2" id="KW-1185">Reference proteome</keyword>
<sequence>MATEKNQKEGGGGRAPGSNLLDHKLFVPKPYQYFTEKQKEHYKTDEEALIYLTMAIPNDIYNRVDSRNSAKEVWDELSRQFEGSEVSIQAKQNLCINAYEGFHAKEGETLLETYNKYNIILNDLRRNNISKSASEINYKFNKNLNPEWKNFAINLQMSKNMAQENVTDIFSTLS</sequence>
<accession>A0ACB9FHV5</accession>
<comment type="caution">
    <text evidence="1">The sequence shown here is derived from an EMBL/GenBank/DDBJ whole genome shotgun (WGS) entry which is preliminary data.</text>
</comment>
<dbReference type="EMBL" id="CM042047">
    <property type="protein sequence ID" value="KAI3770503.1"/>
    <property type="molecule type" value="Genomic_DNA"/>
</dbReference>
<protein>
    <submittedName>
        <fullName evidence="1">Uncharacterized protein</fullName>
    </submittedName>
</protein>
<evidence type="ECO:0000313" key="1">
    <source>
        <dbReference type="EMBL" id="KAI3770503.1"/>
    </source>
</evidence>
<organism evidence="1 2">
    <name type="scientific">Arctium lappa</name>
    <name type="common">Greater burdock</name>
    <name type="synonym">Lappa major</name>
    <dbReference type="NCBI Taxonomy" id="4217"/>
    <lineage>
        <taxon>Eukaryota</taxon>
        <taxon>Viridiplantae</taxon>
        <taxon>Streptophyta</taxon>
        <taxon>Embryophyta</taxon>
        <taxon>Tracheophyta</taxon>
        <taxon>Spermatophyta</taxon>
        <taxon>Magnoliopsida</taxon>
        <taxon>eudicotyledons</taxon>
        <taxon>Gunneridae</taxon>
        <taxon>Pentapetalae</taxon>
        <taxon>asterids</taxon>
        <taxon>campanulids</taxon>
        <taxon>Asterales</taxon>
        <taxon>Asteraceae</taxon>
        <taxon>Carduoideae</taxon>
        <taxon>Cardueae</taxon>
        <taxon>Arctiinae</taxon>
        <taxon>Arctium</taxon>
    </lineage>
</organism>
<dbReference type="Proteomes" id="UP001055879">
    <property type="component" value="Linkage Group LG01"/>
</dbReference>
<name>A0ACB9FHV5_ARCLA</name>
<proteinExistence type="predicted"/>
<gene>
    <name evidence="1" type="ORF">L6452_01638</name>
</gene>
<reference evidence="2" key="1">
    <citation type="journal article" date="2022" name="Mol. Ecol. Resour.">
        <title>The genomes of chicory, endive, great burdock and yacon provide insights into Asteraceae palaeo-polyploidization history and plant inulin production.</title>
        <authorList>
            <person name="Fan W."/>
            <person name="Wang S."/>
            <person name="Wang H."/>
            <person name="Wang A."/>
            <person name="Jiang F."/>
            <person name="Liu H."/>
            <person name="Zhao H."/>
            <person name="Xu D."/>
            <person name="Zhang Y."/>
        </authorList>
    </citation>
    <scope>NUCLEOTIDE SEQUENCE [LARGE SCALE GENOMIC DNA]</scope>
    <source>
        <strain evidence="2">cv. Niubang</strain>
    </source>
</reference>
<reference evidence="1 2" key="2">
    <citation type="journal article" date="2022" name="Mol. Ecol. Resour.">
        <title>The genomes of chicory, endive, great burdock and yacon provide insights into Asteraceae paleo-polyploidization history and plant inulin production.</title>
        <authorList>
            <person name="Fan W."/>
            <person name="Wang S."/>
            <person name="Wang H."/>
            <person name="Wang A."/>
            <person name="Jiang F."/>
            <person name="Liu H."/>
            <person name="Zhao H."/>
            <person name="Xu D."/>
            <person name="Zhang Y."/>
        </authorList>
    </citation>
    <scope>NUCLEOTIDE SEQUENCE [LARGE SCALE GENOMIC DNA]</scope>
    <source>
        <strain evidence="2">cv. Niubang</strain>
    </source>
</reference>